<feature type="transmembrane region" description="Helical" evidence="3">
    <location>
        <begin position="13"/>
        <end position="32"/>
    </location>
</feature>
<organism evidence="4 5">
    <name type="scientific">Sutcliffiella rhizosphaerae</name>
    <dbReference type="NCBI Taxonomy" id="2880967"/>
    <lineage>
        <taxon>Bacteria</taxon>
        <taxon>Bacillati</taxon>
        <taxon>Bacillota</taxon>
        <taxon>Bacilli</taxon>
        <taxon>Bacillales</taxon>
        <taxon>Bacillaceae</taxon>
        <taxon>Sutcliffiella</taxon>
    </lineage>
</organism>
<comment type="subcellular location">
    <subcellularLocation>
        <location evidence="1">Cell surface</location>
    </subcellularLocation>
</comment>
<keyword evidence="2" id="KW-0178">Competence</keyword>
<comment type="caution">
    <text evidence="4">The sequence shown here is derived from an EMBL/GenBank/DDBJ whole genome shotgun (WGS) entry which is preliminary data.</text>
</comment>
<name>A0ABM8YHK0_9BACI</name>
<evidence type="ECO:0008006" key="6">
    <source>
        <dbReference type="Google" id="ProtNLM"/>
    </source>
</evidence>
<proteinExistence type="predicted"/>
<dbReference type="EMBL" id="CAKJTJ010000001">
    <property type="protein sequence ID" value="CAG9619268.1"/>
    <property type="molecule type" value="Genomic_DNA"/>
</dbReference>
<reference evidence="4 5" key="1">
    <citation type="submission" date="2021-10" db="EMBL/GenBank/DDBJ databases">
        <authorList>
            <person name="Criscuolo A."/>
        </authorList>
    </citation>
    <scope>NUCLEOTIDE SEQUENCE [LARGE SCALE GENOMIC DNA]</scope>
    <source>
        <strain evidence="5">CIP 111883</strain>
    </source>
</reference>
<evidence type="ECO:0000313" key="5">
    <source>
        <dbReference type="Proteomes" id="UP000789833"/>
    </source>
</evidence>
<keyword evidence="3" id="KW-0472">Membrane</keyword>
<dbReference type="Proteomes" id="UP000789833">
    <property type="component" value="Unassembled WGS sequence"/>
</dbReference>
<evidence type="ECO:0000313" key="4">
    <source>
        <dbReference type="EMBL" id="CAG9619268.1"/>
    </source>
</evidence>
<dbReference type="RefSeq" id="WP_230499219.1">
    <property type="nucleotide sequence ID" value="NZ_CAKJTJ010000001.1"/>
</dbReference>
<keyword evidence="3" id="KW-0812">Transmembrane</keyword>
<gene>
    <name evidence="4" type="ORF">BACCIP111883_00035</name>
</gene>
<accession>A0ABM8YHK0</accession>
<protein>
    <recommendedName>
        <fullName evidence="6">Type II secretion system protein</fullName>
    </recommendedName>
</protein>
<keyword evidence="3" id="KW-1133">Transmembrane helix</keyword>
<dbReference type="InterPro" id="IPR012902">
    <property type="entry name" value="N_methyl_site"/>
</dbReference>
<evidence type="ECO:0000256" key="3">
    <source>
        <dbReference type="SAM" id="Phobius"/>
    </source>
</evidence>
<sequence>MWKKDSGFTLLEVLAALFVWIVIASVLVPGLVRMNQERKGFLLEQEARYILNMEQDKIRIGHQAEYPLLISKKTDYLVEFHLESQISELCVSYKEYRQNKKERCVYVHYP</sequence>
<keyword evidence="5" id="KW-1185">Reference proteome</keyword>
<dbReference type="PROSITE" id="PS00409">
    <property type="entry name" value="PROKAR_NTER_METHYL"/>
    <property type="match status" value="1"/>
</dbReference>
<evidence type="ECO:0000256" key="2">
    <source>
        <dbReference type="ARBA" id="ARBA00023287"/>
    </source>
</evidence>
<dbReference type="NCBIfam" id="TIGR02532">
    <property type="entry name" value="IV_pilin_GFxxxE"/>
    <property type="match status" value="1"/>
</dbReference>
<evidence type="ECO:0000256" key="1">
    <source>
        <dbReference type="ARBA" id="ARBA00004241"/>
    </source>
</evidence>